<evidence type="ECO:0000256" key="7">
    <source>
        <dbReference type="SAM" id="MobiDB-lite"/>
    </source>
</evidence>
<evidence type="ECO:0000313" key="10">
    <source>
        <dbReference type="EMBL" id="KAJ5105633.1"/>
    </source>
</evidence>
<feature type="transmembrane region" description="Helical" evidence="8">
    <location>
        <begin position="373"/>
        <end position="390"/>
    </location>
</feature>
<dbReference type="Proteomes" id="UP001141434">
    <property type="component" value="Unassembled WGS sequence"/>
</dbReference>
<dbReference type="GO" id="GO:0005886">
    <property type="term" value="C:plasma membrane"/>
    <property type="evidence" value="ECO:0007669"/>
    <property type="project" value="TreeGrafter"/>
</dbReference>
<keyword evidence="11" id="KW-1185">Reference proteome</keyword>
<protein>
    <recommendedName>
        <fullName evidence="9">Major facilitator superfamily (MFS) profile domain-containing protein</fullName>
    </recommendedName>
</protein>
<evidence type="ECO:0000256" key="4">
    <source>
        <dbReference type="ARBA" id="ARBA00022692"/>
    </source>
</evidence>
<feature type="transmembrane region" description="Helical" evidence="8">
    <location>
        <begin position="123"/>
        <end position="144"/>
    </location>
</feature>
<feature type="transmembrane region" description="Helical" evidence="8">
    <location>
        <begin position="448"/>
        <end position="466"/>
    </location>
</feature>
<evidence type="ECO:0000256" key="3">
    <source>
        <dbReference type="ARBA" id="ARBA00022448"/>
    </source>
</evidence>
<gene>
    <name evidence="10" type="ORF">NUU61_002980</name>
</gene>
<dbReference type="EMBL" id="JAPMSZ010000004">
    <property type="protein sequence ID" value="KAJ5105633.1"/>
    <property type="molecule type" value="Genomic_DNA"/>
</dbReference>
<feature type="transmembrane region" description="Helical" evidence="8">
    <location>
        <begin position="97"/>
        <end position="116"/>
    </location>
</feature>
<comment type="subcellular location">
    <subcellularLocation>
        <location evidence="1">Membrane</location>
        <topology evidence="1">Multi-pass membrane protein</topology>
    </subcellularLocation>
</comment>
<feature type="transmembrane region" description="Helical" evidence="8">
    <location>
        <begin position="316"/>
        <end position="335"/>
    </location>
</feature>
<dbReference type="PANTHER" id="PTHR23508">
    <property type="entry name" value="CARBOXYLIC ACID TRANSPORTER PROTEIN HOMOLOG"/>
    <property type="match status" value="1"/>
</dbReference>
<feature type="transmembrane region" description="Helical" evidence="8">
    <location>
        <begin position="227"/>
        <end position="246"/>
    </location>
</feature>
<evidence type="ECO:0000256" key="6">
    <source>
        <dbReference type="ARBA" id="ARBA00023136"/>
    </source>
</evidence>
<keyword evidence="3" id="KW-0813">Transport</keyword>
<dbReference type="RefSeq" id="XP_056514629.1">
    <property type="nucleotide sequence ID" value="XM_056653562.1"/>
</dbReference>
<dbReference type="PANTHER" id="PTHR23508:SF10">
    <property type="entry name" value="CARBOXYLIC ACID TRANSPORTER PROTEIN HOMOLOG"/>
    <property type="match status" value="1"/>
</dbReference>
<name>A0A9W9FSP7_9EURO</name>
<feature type="transmembrane region" description="Helical" evidence="8">
    <location>
        <begin position="411"/>
        <end position="433"/>
    </location>
</feature>
<feature type="transmembrane region" description="Helical" evidence="8">
    <location>
        <begin position="194"/>
        <end position="221"/>
    </location>
</feature>
<dbReference type="AlphaFoldDB" id="A0A9W9FSP7"/>
<feature type="domain" description="Major facilitator superfamily (MFS) profile" evidence="9">
    <location>
        <begin position="55"/>
        <end position="470"/>
    </location>
</feature>
<evidence type="ECO:0000256" key="8">
    <source>
        <dbReference type="SAM" id="Phobius"/>
    </source>
</evidence>
<evidence type="ECO:0000256" key="5">
    <source>
        <dbReference type="ARBA" id="ARBA00022989"/>
    </source>
</evidence>
<feature type="region of interest" description="Disordered" evidence="7">
    <location>
        <begin position="1"/>
        <end position="47"/>
    </location>
</feature>
<keyword evidence="4 8" id="KW-0812">Transmembrane</keyword>
<dbReference type="GO" id="GO:0046943">
    <property type="term" value="F:carboxylic acid transmembrane transporter activity"/>
    <property type="evidence" value="ECO:0007669"/>
    <property type="project" value="TreeGrafter"/>
</dbReference>
<evidence type="ECO:0000256" key="1">
    <source>
        <dbReference type="ARBA" id="ARBA00004141"/>
    </source>
</evidence>
<comment type="caution">
    <text evidence="10">The sequence shown here is derived from an EMBL/GenBank/DDBJ whole genome shotgun (WGS) entry which is preliminary data.</text>
</comment>
<evidence type="ECO:0000256" key="2">
    <source>
        <dbReference type="ARBA" id="ARBA00010992"/>
    </source>
</evidence>
<comment type="similarity">
    <text evidence="2">Belongs to the major facilitator superfamily. Sugar transporter (TC 2.A.1.1) family.</text>
</comment>
<organism evidence="10 11">
    <name type="scientific">Penicillium alfredii</name>
    <dbReference type="NCBI Taxonomy" id="1506179"/>
    <lineage>
        <taxon>Eukaryota</taxon>
        <taxon>Fungi</taxon>
        <taxon>Dikarya</taxon>
        <taxon>Ascomycota</taxon>
        <taxon>Pezizomycotina</taxon>
        <taxon>Eurotiomycetes</taxon>
        <taxon>Eurotiomycetidae</taxon>
        <taxon>Eurotiales</taxon>
        <taxon>Aspergillaceae</taxon>
        <taxon>Penicillium</taxon>
    </lineage>
</organism>
<proteinExistence type="inferred from homology"/>
<evidence type="ECO:0000313" key="11">
    <source>
        <dbReference type="Proteomes" id="UP001141434"/>
    </source>
</evidence>
<reference evidence="10" key="1">
    <citation type="submission" date="2022-11" db="EMBL/GenBank/DDBJ databases">
        <authorList>
            <person name="Petersen C."/>
        </authorList>
    </citation>
    <scope>NUCLEOTIDE SEQUENCE</scope>
    <source>
        <strain evidence="10">IBT 34128</strain>
    </source>
</reference>
<accession>A0A9W9FSP7</accession>
<dbReference type="InterPro" id="IPR036259">
    <property type="entry name" value="MFS_trans_sf"/>
</dbReference>
<evidence type="ECO:0000259" key="9">
    <source>
        <dbReference type="PROSITE" id="PS50850"/>
    </source>
</evidence>
<dbReference type="InterPro" id="IPR005828">
    <property type="entry name" value="MFS_sugar_transport-like"/>
</dbReference>
<dbReference type="Gene3D" id="1.20.1250.20">
    <property type="entry name" value="MFS general substrate transporter like domains"/>
    <property type="match status" value="1"/>
</dbReference>
<dbReference type="PROSITE" id="PS50850">
    <property type="entry name" value="MFS"/>
    <property type="match status" value="1"/>
</dbReference>
<dbReference type="SUPFAM" id="SSF103473">
    <property type="entry name" value="MFS general substrate transporter"/>
    <property type="match status" value="1"/>
</dbReference>
<dbReference type="OrthoDB" id="2261376at2759"/>
<dbReference type="GeneID" id="81392730"/>
<keyword evidence="5 8" id="KW-1133">Transmembrane helix</keyword>
<sequence>MSTDHKSISYAPGDSGKANFQNGASEKGPAPLGEAPVEVSPLENPQKTRWERSWPTIACGAGLFSDGYLNGVIGSVNTMLGTIYPDTYANSPASQNVSSIVFAGTVVGMLAFGYTSDHWSRKWSLMVSTVILFIFAALSAGAYGAGGNQYGLFAALTAYRFFLGIGIGGEYPAGSVAAAENTGELKSGHRNRWFIMFTNFQIDFAYVVSAIVPMILVLIFTENHLRAAWRVALGLGVIPPLSLMYLRLKMNEPEEFNRERMHKFPVWLIVKFYWKRLTVVSLIWFVYDFSAYSFTIYSSAWLKIILGDTAPMWKTFGWNTVTNLFYIPGSALGAFASDWIGPQSTLAIGVGLQGVIGFIMSGCYKWLATPENVAAFVVVFGIFLALGEFGPGDNIGLCAAKTSATAIRGQYYSYAAAAGKIGAFVGTYVIPIAQKNAPNEIRKGQDPFFISSSLCIFSAALTIFLMPKIDQDTITDEDAKFRAFLEANGYDTGTMGNHSQSTSPDQE</sequence>
<keyword evidence="6 8" id="KW-0472">Membrane</keyword>
<reference evidence="10" key="2">
    <citation type="journal article" date="2023" name="IMA Fungus">
        <title>Comparative genomic study of the Penicillium genus elucidates a diverse pangenome and 15 lateral gene transfer events.</title>
        <authorList>
            <person name="Petersen C."/>
            <person name="Sorensen T."/>
            <person name="Nielsen M.R."/>
            <person name="Sondergaard T.E."/>
            <person name="Sorensen J.L."/>
            <person name="Fitzpatrick D.A."/>
            <person name="Frisvad J.C."/>
            <person name="Nielsen K.L."/>
        </authorList>
    </citation>
    <scope>NUCLEOTIDE SEQUENCE</scope>
    <source>
        <strain evidence="10">IBT 34128</strain>
    </source>
</reference>
<feature type="transmembrane region" description="Helical" evidence="8">
    <location>
        <begin position="347"/>
        <end position="367"/>
    </location>
</feature>
<dbReference type="Pfam" id="PF00083">
    <property type="entry name" value="Sugar_tr"/>
    <property type="match status" value="2"/>
</dbReference>
<dbReference type="FunFam" id="1.20.1250.20:FF:000140">
    <property type="entry name" value="Putative MFS phospholipid transporter"/>
    <property type="match status" value="1"/>
</dbReference>
<dbReference type="InterPro" id="IPR020846">
    <property type="entry name" value="MFS_dom"/>
</dbReference>